<reference evidence="1 2" key="1">
    <citation type="submission" date="2017-02" db="EMBL/GenBank/DDBJ databases">
        <title>The new phylogeny of genus Mycobacterium.</title>
        <authorList>
            <person name="Tortoli E."/>
            <person name="Trovato A."/>
            <person name="Cirillo D.M."/>
        </authorList>
    </citation>
    <scope>NUCLEOTIDE SEQUENCE [LARGE SCALE GENOMIC DNA]</scope>
    <source>
        <strain evidence="1 2">DSM 45255</strain>
    </source>
</reference>
<comment type="caution">
    <text evidence="1">The sequence shown here is derived from an EMBL/GenBank/DDBJ whole genome shotgun (WGS) entry which is preliminary data.</text>
</comment>
<protein>
    <submittedName>
        <fullName evidence="1">Uncharacterized protein</fullName>
    </submittedName>
</protein>
<dbReference type="AlphaFoldDB" id="A0A1X0F1C0"/>
<gene>
    <name evidence="1" type="ORF">BST30_28820</name>
</gene>
<evidence type="ECO:0000313" key="2">
    <source>
        <dbReference type="Proteomes" id="UP000192760"/>
    </source>
</evidence>
<sequence>AISGDLSQSPSNPSATLSDLMGDPLLASEVPHWAGESLLYFTPQVPQLTQLSFGLIAPFIPVAGAAGLAG</sequence>
<proteinExistence type="predicted"/>
<feature type="non-terminal residue" evidence="1">
    <location>
        <position position="70"/>
    </location>
</feature>
<dbReference type="STRING" id="560555.BST30_28820"/>
<dbReference type="EMBL" id="MVHW01000121">
    <property type="protein sequence ID" value="ORA95019.1"/>
    <property type="molecule type" value="Genomic_DNA"/>
</dbReference>
<organism evidence="1 2">
    <name type="scientific">Mycobacterium mantenii</name>
    <dbReference type="NCBI Taxonomy" id="560555"/>
    <lineage>
        <taxon>Bacteria</taxon>
        <taxon>Bacillati</taxon>
        <taxon>Actinomycetota</taxon>
        <taxon>Actinomycetes</taxon>
        <taxon>Mycobacteriales</taxon>
        <taxon>Mycobacteriaceae</taxon>
        <taxon>Mycobacterium</taxon>
        <taxon>Mycobacterium avium complex (MAC)</taxon>
    </lineage>
</organism>
<dbReference type="Proteomes" id="UP000192760">
    <property type="component" value="Unassembled WGS sequence"/>
</dbReference>
<name>A0A1X0F1C0_MYCNT</name>
<evidence type="ECO:0000313" key="1">
    <source>
        <dbReference type="EMBL" id="ORA95019.1"/>
    </source>
</evidence>
<accession>A0A1X0F1C0</accession>
<feature type="non-terminal residue" evidence="1">
    <location>
        <position position="1"/>
    </location>
</feature>